<comment type="caution">
    <text evidence="3">The sequence shown here is derived from an EMBL/GenBank/DDBJ whole genome shotgun (WGS) entry which is preliminary data.</text>
</comment>
<feature type="coiled-coil region" evidence="1">
    <location>
        <begin position="34"/>
        <end position="68"/>
    </location>
</feature>
<organism evidence="3 4">
    <name type="scientific">Thraustotheca clavata</name>
    <dbReference type="NCBI Taxonomy" id="74557"/>
    <lineage>
        <taxon>Eukaryota</taxon>
        <taxon>Sar</taxon>
        <taxon>Stramenopiles</taxon>
        <taxon>Oomycota</taxon>
        <taxon>Saprolegniomycetes</taxon>
        <taxon>Saprolegniales</taxon>
        <taxon>Achlyaceae</taxon>
        <taxon>Thraustotheca</taxon>
    </lineage>
</organism>
<name>A0A1V9ZX86_9STRA</name>
<sequence>MDVAFVSGALQVVCAVVNNVMGKQPKEEATLRRQMELAKELEEAKMRCRKLELELADVTNKLEKESEIAKNKRLKFAVEQLQLQIRWQRLERLHRSPFGRIRHWIEMQNLLGIASLFIFLFALCACVYSTLPIVYNVWSD</sequence>
<proteinExistence type="predicted"/>
<evidence type="ECO:0000256" key="1">
    <source>
        <dbReference type="SAM" id="Coils"/>
    </source>
</evidence>
<evidence type="ECO:0000256" key="2">
    <source>
        <dbReference type="SAM" id="Phobius"/>
    </source>
</evidence>
<keyword evidence="2" id="KW-1133">Transmembrane helix</keyword>
<dbReference type="Proteomes" id="UP000243217">
    <property type="component" value="Unassembled WGS sequence"/>
</dbReference>
<keyword evidence="4" id="KW-1185">Reference proteome</keyword>
<keyword evidence="1" id="KW-0175">Coiled coil</keyword>
<gene>
    <name evidence="3" type="ORF">THRCLA_21369</name>
</gene>
<dbReference type="OrthoDB" id="61209at2759"/>
<keyword evidence="2" id="KW-0812">Transmembrane</keyword>
<feature type="transmembrane region" description="Helical" evidence="2">
    <location>
        <begin position="110"/>
        <end position="135"/>
    </location>
</feature>
<protein>
    <submittedName>
        <fullName evidence="3">Uncharacterized protein</fullName>
    </submittedName>
</protein>
<evidence type="ECO:0000313" key="4">
    <source>
        <dbReference type="Proteomes" id="UP000243217"/>
    </source>
</evidence>
<dbReference type="EMBL" id="JNBS01001101">
    <property type="protein sequence ID" value="OQS02635.1"/>
    <property type="molecule type" value="Genomic_DNA"/>
</dbReference>
<keyword evidence="2" id="KW-0472">Membrane</keyword>
<dbReference type="AlphaFoldDB" id="A0A1V9ZX86"/>
<evidence type="ECO:0000313" key="3">
    <source>
        <dbReference type="EMBL" id="OQS02635.1"/>
    </source>
</evidence>
<reference evidence="3 4" key="1">
    <citation type="journal article" date="2014" name="Genome Biol. Evol.">
        <title>The secreted proteins of Achlya hypogyna and Thraustotheca clavata identify the ancestral oomycete secretome and reveal gene acquisitions by horizontal gene transfer.</title>
        <authorList>
            <person name="Misner I."/>
            <person name="Blouin N."/>
            <person name="Leonard G."/>
            <person name="Richards T.A."/>
            <person name="Lane C.E."/>
        </authorList>
    </citation>
    <scope>NUCLEOTIDE SEQUENCE [LARGE SCALE GENOMIC DNA]</scope>
    <source>
        <strain evidence="3 4">ATCC 34112</strain>
    </source>
</reference>
<accession>A0A1V9ZX86</accession>